<feature type="transmembrane region" description="Helical" evidence="8">
    <location>
        <begin position="505"/>
        <end position="524"/>
    </location>
</feature>
<keyword evidence="5 8" id="KW-1133">Transmembrane helix</keyword>
<dbReference type="PANTHER" id="PTHR13018">
    <property type="entry name" value="PROBABLE MEMBRANE PROTEIN DUF221-RELATED"/>
    <property type="match status" value="1"/>
</dbReference>
<dbReference type="InterPro" id="IPR027815">
    <property type="entry name" value="CSC1/OSCA1-like_cyt"/>
</dbReference>
<evidence type="ECO:0000256" key="1">
    <source>
        <dbReference type="ARBA" id="ARBA00004141"/>
    </source>
</evidence>
<organism evidence="12 13">
    <name type="scientific">Physcomitrium patens</name>
    <name type="common">Spreading-leaved earth moss</name>
    <name type="synonym">Physcomitrella patens</name>
    <dbReference type="NCBI Taxonomy" id="3218"/>
    <lineage>
        <taxon>Eukaryota</taxon>
        <taxon>Viridiplantae</taxon>
        <taxon>Streptophyta</taxon>
        <taxon>Embryophyta</taxon>
        <taxon>Bryophyta</taxon>
        <taxon>Bryophytina</taxon>
        <taxon>Bryopsida</taxon>
        <taxon>Funariidae</taxon>
        <taxon>Funariales</taxon>
        <taxon>Funariaceae</taxon>
        <taxon>Physcomitrium</taxon>
    </lineage>
</organism>
<dbReference type="EnsemblPlants" id="Pp3c1_33380V3.5">
    <property type="protein sequence ID" value="Pp3c1_33380V3.5"/>
    <property type="gene ID" value="Pp3c1_33380"/>
</dbReference>
<evidence type="ECO:0000259" key="10">
    <source>
        <dbReference type="Pfam" id="PF13967"/>
    </source>
</evidence>
<comment type="similarity">
    <text evidence="2">Belongs to the CSC1 (TC 1.A.17) family.</text>
</comment>
<accession>A0A7I4FBZ1</accession>
<dbReference type="InParanoid" id="A0A7I4FBZ1"/>
<dbReference type="InterPro" id="IPR032880">
    <property type="entry name" value="CSC1/OSCA1-like_N"/>
</dbReference>
<dbReference type="PANTHER" id="PTHR13018:SF5">
    <property type="entry name" value="RE44586P"/>
    <property type="match status" value="1"/>
</dbReference>
<gene>
    <name evidence="12" type="primary">LOC112282674</name>
</gene>
<feature type="domain" description="CSC1/OSCA1-like 7TM region" evidence="9">
    <location>
        <begin position="411"/>
        <end position="682"/>
    </location>
</feature>
<feature type="transmembrane region" description="Helical" evidence="8">
    <location>
        <begin position="190"/>
        <end position="210"/>
    </location>
</feature>
<keyword evidence="3" id="KW-0813">Transport</keyword>
<evidence type="ECO:0000259" key="11">
    <source>
        <dbReference type="Pfam" id="PF14703"/>
    </source>
</evidence>
<dbReference type="GO" id="GO:0005886">
    <property type="term" value="C:plasma membrane"/>
    <property type="evidence" value="ECO:0000318"/>
    <property type="project" value="GO_Central"/>
</dbReference>
<evidence type="ECO:0000259" key="9">
    <source>
        <dbReference type="Pfam" id="PF02714"/>
    </source>
</evidence>
<dbReference type="Pfam" id="PF02714">
    <property type="entry name" value="RSN1_7TM"/>
    <property type="match status" value="1"/>
</dbReference>
<dbReference type="GO" id="GO:0005227">
    <property type="term" value="F:calcium-activated cation channel activity"/>
    <property type="evidence" value="ECO:0000318"/>
    <property type="project" value="GO_Central"/>
</dbReference>
<feature type="transmembrane region" description="Helical" evidence="8">
    <location>
        <begin position="662"/>
        <end position="682"/>
    </location>
</feature>
<sequence>MTSLLCRFLTLQPEMPTEVMLKPATRFKMAKSELDLLTSFWINVVLTVSFLISYVLLKNLPLNFRVYYPRRYLKGLVERVDDLVNSEDKRHRGVGWRWCSNLFDWILSTWRTTEMEFIEQYGLDSAVLLRTYLFGLKLFVPLMIWGSVVLIPVNTTDTELQNFQSVESNVTYSRVDTLSIANVHDLSERLWAHLLASYLFTIWTIILLYIEYSRISKRRLQYIVSRKQRPEHFTVLVRHVPKDTSMSVGEKIREFFQENHPEHYHTHQVVFNARKLHKLIKKVEKYEGELELIVKAYEARKDADPEASRPTLKKHWYHICMPKSDAIDFYKDKIAQLKKEVRSERKNVLSHSDYVVKAGFVTFNSCWGAAVCAQSLQSGECTKWMTEWACEPRDVYWRSLPLNYMQLNAYRLIVNLLVVALIIFFFIPVAFVQSLANLDTLIKYFPFLKPIIRWSIVRSFFQGYLPGLLLRIIVVLILPPLLRVLTKFEGHVSYSKIDKYAALKYYIFMVVNVFFGNVFIGSLFEQLRQYIAAPTTIPKTFGFSVPMKATFFMSYIMVDGWSANAAEILRLWPLFWYHVSDFFFVRTEKDRVKILPASPPDYTVILTRLSLYFLLGLVYAVISPLILPFLVMFFAFGYLVYRNQIINVYEPRYECAASFWPFIHRNIIIALIIKHLTIIGLFSLKQAVASTPFLLPLPVLTIVFHLHCRQKFLPAFKNFPLQEAIRKDNLEFNADTVNMLEKSYLHPAIQLSSTESDDDDPGTVRNGTPPRGGKDHRRSEAPSNNYGDSVTSGKSFWMNSRATSIHSNEVGNGSIYGSNGIPNHVQVGDPPALFPVDASLCPPVQPRGRAHHLGSRSWPSSRRFEPSHASFRNLP</sequence>
<evidence type="ECO:0000256" key="7">
    <source>
        <dbReference type="SAM" id="MobiDB-lite"/>
    </source>
</evidence>
<evidence type="ECO:0000256" key="8">
    <source>
        <dbReference type="SAM" id="Phobius"/>
    </source>
</evidence>
<evidence type="ECO:0000256" key="3">
    <source>
        <dbReference type="ARBA" id="ARBA00022448"/>
    </source>
</evidence>
<keyword evidence="6 8" id="KW-0472">Membrane</keyword>
<feature type="domain" description="CSC1/OSCA1-like cytosolic" evidence="11">
    <location>
        <begin position="232"/>
        <end position="398"/>
    </location>
</feature>
<dbReference type="Proteomes" id="UP000006727">
    <property type="component" value="Chromosome 1"/>
</dbReference>
<reference evidence="12 13" key="2">
    <citation type="journal article" date="2018" name="Plant J.">
        <title>The Physcomitrella patens chromosome-scale assembly reveals moss genome structure and evolution.</title>
        <authorList>
            <person name="Lang D."/>
            <person name="Ullrich K.K."/>
            <person name="Murat F."/>
            <person name="Fuchs J."/>
            <person name="Jenkins J."/>
            <person name="Haas F.B."/>
            <person name="Piednoel M."/>
            <person name="Gundlach H."/>
            <person name="Van Bel M."/>
            <person name="Meyberg R."/>
            <person name="Vives C."/>
            <person name="Morata J."/>
            <person name="Symeonidi A."/>
            <person name="Hiss M."/>
            <person name="Muchero W."/>
            <person name="Kamisugi Y."/>
            <person name="Saleh O."/>
            <person name="Blanc G."/>
            <person name="Decker E.L."/>
            <person name="van Gessel N."/>
            <person name="Grimwood J."/>
            <person name="Hayes R.D."/>
            <person name="Graham S.W."/>
            <person name="Gunter L.E."/>
            <person name="McDaniel S.F."/>
            <person name="Hoernstein S.N.W."/>
            <person name="Larsson A."/>
            <person name="Li F.W."/>
            <person name="Perroud P.F."/>
            <person name="Phillips J."/>
            <person name="Ranjan P."/>
            <person name="Rokshar D.S."/>
            <person name="Rothfels C.J."/>
            <person name="Schneider L."/>
            <person name="Shu S."/>
            <person name="Stevenson D.W."/>
            <person name="Thummler F."/>
            <person name="Tillich M."/>
            <person name="Villarreal Aguilar J.C."/>
            <person name="Widiez T."/>
            <person name="Wong G.K."/>
            <person name="Wymore A."/>
            <person name="Zhang Y."/>
            <person name="Zimmer A.D."/>
            <person name="Quatrano R.S."/>
            <person name="Mayer K.F.X."/>
            <person name="Goodstein D."/>
            <person name="Casacuberta J.M."/>
            <person name="Vandepoele K."/>
            <person name="Reski R."/>
            <person name="Cuming A.C."/>
            <person name="Tuskan G.A."/>
            <person name="Maumus F."/>
            <person name="Salse J."/>
            <person name="Schmutz J."/>
            <person name="Rensing S.A."/>
        </authorList>
    </citation>
    <scope>NUCLEOTIDE SEQUENCE [LARGE SCALE GENOMIC DNA]</scope>
    <source>
        <strain evidence="12 13">cv. Gransden 2004</strain>
    </source>
</reference>
<evidence type="ECO:0008006" key="14">
    <source>
        <dbReference type="Google" id="ProtNLM"/>
    </source>
</evidence>
<dbReference type="InterPro" id="IPR045122">
    <property type="entry name" value="Csc1-like"/>
</dbReference>
<evidence type="ECO:0000256" key="2">
    <source>
        <dbReference type="ARBA" id="ARBA00007779"/>
    </source>
</evidence>
<name>A0A7I4FBZ1_PHYPA</name>
<protein>
    <recommendedName>
        <fullName evidence="14">ERD4-related membrane protein</fullName>
    </recommendedName>
</protein>
<feature type="transmembrane region" description="Helical" evidence="8">
    <location>
        <begin position="132"/>
        <end position="153"/>
    </location>
</feature>
<feature type="transmembrane region" description="Helical" evidence="8">
    <location>
        <begin position="464"/>
        <end position="485"/>
    </location>
</feature>
<evidence type="ECO:0000313" key="13">
    <source>
        <dbReference type="Proteomes" id="UP000006727"/>
    </source>
</evidence>
<feature type="region of interest" description="Disordered" evidence="7">
    <location>
        <begin position="845"/>
        <end position="875"/>
    </location>
</feature>
<dbReference type="Pfam" id="PF13967">
    <property type="entry name" value="RSN1_TM"/>
    <property type="match status" value="1"/>
</dbReference>
<feature type="transmembrane region" description="Helical" evidence="8">
    <location>
        <begin position="688"/>
        <end position="708"/>
    </location>
</feature>
<feature type="compositionally biased region" description="Polar residues" evidence="7">
    <location>
        <begin position="781"/>
        <end position="793"/>
    </location>
</feature>
<comment type="subcellular location">
    <subcellularLocation>
        <location evidence="1">Membrane</location>
        <topology evidence="1">Multi-pass membrane protein</topology>
    </subcellularLocation>
</comment>
<proteinExistence type="inferred from homology"/>
<dbReference type="AlphaFoldDB" id="A0A7I4FBZ1"/>
<dbReference type="EMBL" id="ABEU02000001">
    <property type="status" value="NOT_ANNOTATED_CDS"/>
    <property type="molecule type" value="Genomic_DNA"/>
</dbReference>
<keyword evidence="4 8" id="KW-0812">Transmembrane</keyword>
<keyword evidence="13" id="KW-1185">Reference proteome</keyword>
<dbReference type="Gramene" id="Pp3c1_33380V3.5">
    <property type="protein sequence ID" value="Pp3c1_33380V3.5"/>
    <property type="gene ID" value="Pp3c1_33380"/>
</dbReference>
<reference evidence="12 13" key="1">
    <citation type="journal article" date="2008" name="Science">
        <title>The Physcomitrella genome reveals evolutionary insights into the conquest of land by plants.</title>
        <authorList>
            <person name="Rensing S."/>
            <person name="Lang D."/>
            <person name="Zimmer A."/>
            <person name="Terry A."/>
            <person name="Salamov A."/>
            <person name="Shapiro H."/>
            <person name="Nishiyama T."/>
            <person name="Perroud P.-F."/>
            <person name="Lindquist E."/>
            <person name="Kamisugi Y."/>
            <person name="Tanahashi T."/>
            <person name="Sakakibara K."/>
            <person name="Fujita T."/>
            <person name="Oishi K."/>
            <person name="Shin-I T."/>
            <person name="Kuroki Y."/>
            <person name="Toyoda A."/>
            <person name="Suzuki Y."/>
            <person name="Hashimoto A."/>
            <person name="Yamaguchi K."/>
            <person name="Sugano A."/>
            <person name="Kohara Y."/>
            <person name="Fujiyama A."/>
            <person name="Anterola A."/>
            <person name="Aoki S."/>
            <person name="Ashton N."/>
            <person name="Barbazuk W.B."/>
            <person name="Barker E."/>
            <person name="Bennetzen J."/>
            <person name="Bezanilla M."/>
            <person name="Blankenship R."/>
            <person name="Cho S.H."/>
            <person name="Dutcher S."/>
            <person name="Estelle M."/>
            <person name="Fawcett J.A."/>
            <person name="Gundlach H."/>
            <person name="Hanada K."/>
            <person name="Heyl A."/>
            <person name="Hicks K.A."/>
            <person name="Hugh J."/>
            <person name="Lohr M."/>
            <person name="Mayer K."/>
            <person name="Melkozernov A."/>
            <person name="Murata T."/>
            <person name="Nelson D."/>
            <person name="Pils B."/>
            <person name="Prigge M."/>
            <person name="Reiss B."/>
            <person name="Renner T."/>
            <person name="Rombauts S."/>
            <person name="Rushton P."/>
            <person name="Sanderfoot A."/>
            <person name="Schween G."/>
            <person name="Shiu S.-H."/>
            <person name="Stueber K."/>
            <person name="Theodoulou F.L."/>
            <person name="Tu H."/>
            <person name="Van de Peer Y."/>
            <person name="Verrier P.J."/>
            <person name="Waters E."/>
            <person name="Wood A."/>
            <person name="Yang L."/>
            <person name="Cove D."/>
            <person name="Cuming A."/>
            <person name="Hasebe M."/>
            <person name="Lucas S."/>
            <person name="Mishler D.B."/>
            <person name="Reski R."/>
            <person name="Grigoriev I."/>
            <person name="Quatrano R.S."/>
            <person name="Boore J.L."/>
        </authorList>
    </citation>
    <scope>NUCLEOTIDE SEQUENCE [LARGE SCALE GENOMIC DNA]</scope>
    <source>
        <strain evidence="12 13">cv. Gransden 2004</strain>
    </source>
</reference>
<evidence type="ECO:0000256" key="6">
    <source>
        <dbReference type="ARBA" id="ARBA00023136"/>
    </source>
</evidence>
<feature type="transmembrane region" description="Helical" evidence="8">
    <location>
        <begin position="611"/>
        <end position="641"/>
    </location>
</feature>
<feature type="transmembrane region" description="Helical" evidence="8">
    <location>
        <begin position="412"/>
        <end position="436"/>
    </location>
</feature>
<evidence type="ECO:0000313" key="12">
    <source>
        <dbReference type="EnsemblPlants" id="Pp3c1_33380V3.5"/>
    </source>
</evidence>
<dbReference type="Pfam" id="PF14703">
    <property type="entry name" value="PHM7_cyt"/>
    <property type="match status" value="1"/>
</dbReference>
<feature type="transmembrane region" description="Helical" evidence="8">
    <location>
        <begin position="40"/>
        <end position="57"/>
    </location>
</feature>
<feature type="region of interest" description="Disordered" evidence="7">
    <location>
        <begin position="752"/>
        <end position="793"/>
    </location>
</feature>
<dbReference type="InterPro" id="IPR003864">
    <property type="entry name" value="CSC1/OSCA1-like_7TM"/>
</dbReference>
<feature type="domain" description="CSC1/OSCA1-like N-terminal transmembrane" evidence="10">
    <location>
        <begin position="36"/>
        <end position="211"/>
    </location>
</feature>
<evidence type="ECO:0000256" key="4">
    <source>
        <dbReference type="ARBA" id="ARBA00022692"/>
    </source>
</evidence>
<evidence type="ECO:0000256" key="5">
    <source>
        <dbReference type="ARBA" id="ARBA00022989"/>
    </source>
</evidence>
<reference evidence="12" key="3">
    <citation type="submission" date="2020-12" db="UniProtKB">
        <authorList>
            <consortium name="EnsemblPlants"/>
        </authorList>
    </citation>
    <scope>IDENTIFICATION</scope>
</reference>